<dbReference type="OrthoDB" id="877750at2"/>
<dbReference type="InterPro" id="IPR028011">
    <property type="entry name" value="DUF4476"/>
</dbReference>
<organism evidence="3 4">
    <name type="scientific">Pontibacter chinhatensis</name>
    <dbReference type="NCBI Taxonomy" id="1436961"/>
    <lineage>
        <taxon>Bacteria</taxon>
        <taxon>Pseudomonadati</taxon>
        <taxon>Bacteroidota</taxon>
        <taxon>Cytophagia</taxon>
        <taxon>Cytophagales</taxon>
        <taxon>Hymenobacteraceae</taxon>
        <taxon>Pontibacter</taxon>
    </lineage>
</organism>
<feature type="domain" description="DUF4476" evidence="2">
    <location>
        <begin position="168"/>
        <end position="254"/>
    </location>
</feature>
<dbReference type="Proteomes" id="UP000198724">
    <property type="component" value="Unassembled WGS sequence"/>
</dbReference>
<evidence type="ECO:0000313" key="4">
    <source>
        <dbReference type="Proteomes" id="UP000198724"/>
    </source>
</evidence>
<evidence type="ECO:0000259" key="2">
    <source>
        <dbReference type="Pfam" id="PF14771"/>
    </source>
</evidence>
<dbReference type="RefSeq" id="WP_092100698.1">
    <property type="nucleotide sequence ID" value="NZ_FOOT01000003.1"/>
</dbReference>
<keyword evidence="1" id="KW-0732">Signal</keyword>
<dbReference type="STRING" id="1436961.SAMN05421739_103160"/>
<dbReference type="AlphaFoldDB" id="A0A1I2TIT4"/>
<gene>
    <name evidence="3" type="ORF">SAMN05421739_103160</name>
</gene>
<proteinExistence type="predicted"/>
<protein>
    <recommendedName>
        <fullName evidence="2">DUF4476 domain-containing protein</fullName>
    </recommendedName>
</protein>
<feature type="signal peptide" evidence="1">
    <location>
        <begin position="1"/>
        <end position="19"/>
    </location>
</feature>
<feature type="chain" id="PRO_5011635563" description="DUF4476 domain-containing protein" evidence="1">
    <location>
        <begin position="20"/>
        <end position="259"/>
    </location>
</feature>
<evidence type="ECO:0000313" key="3">
    <source>
        <dbReference type="EMBL" id="SFG64814.1"/>
    </source>
</evidence>
<keyword evidence="4" id="KW-1185">Reference proteome</keyword>
<evidence type="ECO:0000256" key="1">
    <source>
        <dbReference type="SAM" id="SignalP"/>
    </source>
</evidence>
<dbReference type="Pfam" id="PF14771">
    <property type="entry name" value="DUF4476"/>
    <property type="match status" value="1"/>
</dbReference>
<sequence>MRKLLLPILLVLLALPVWAQASILVFTAERGESFQVKVNGRTLNHTATNYVRMNAVRPGEHYVELRVRTRHGMYKMGQKVLVPHGVEATYGVRTLGRSGKAHLKLLSEVPLRPVVVVPAPPLPRYPDHHRHDAYCGHDRYDDRYDDRYKDDRYRDDYRDGNCRNLLSGRELDRLVDAIRHRDYESTKLSIARDGLRGNSIMADDLKRLLLQFDHESTRIEFAKYAYDYLCDRDRFYYVFDAFRHDSSVRELEEYARRRR</sequence>
<accession>A0A1I2TIT4</accession>
<name>A0A1I2TIT4_9BACT</name>
<reference evidence="4" key="1">
    <citation type="submission" date="2016-10" db="EMBL/GenBank/DDBJ databases">
        <authorList>
            <person name="Varghese N."/>
            <person name="Submissions S."/>
        </authorList>
    </citation>
    <scope>NUCLEOTIDE SEQUENCE [LARGE SCALE GENOMIC DNA]</scope>
    <source>
        <strain evidence="4">LP51</strain>
    </source>
</reference>
<dbReference type="EMBL" id="FOOT01000003">
    <property type="protein sequence ID" value="SFG64814.1"/>
    <property type="molecule type" value="Genomic_DNA"/>
</dbReference>